<protein>
    <submittedName>
        <fullName evidence="1">Uncharacterized protein</fullName>
    </submittedName>
</protein>
<dbReference type="AlphaFoldDB" id="A0A0A9BYW4"/>
<evidence type="ECO:0000313" key="1">
    <source>
        <dbReference type="EMBL" id="JAD69219.1"/>
    </source>
</evidence>
<sequence>MWLCLMDVFLCDRMIPVLIL</sequence>
<reference evidence="1" key="1">
    <citation type="submission" date="2014-09" db="EMBL/GenBank/DDBJ databases">
        <authorList>
            <person name="Magalhaes I.L.F."/>
            <person name="Oliveira U."/>
            <person name="Santos F.R."/>
            <person name="Vidigal T.H.D.A."/>
            <person name="Brescovit A.D."/>
            <person name="Santos A.J."/>
        </authorList>
    </citation>
    <scope>NUCLEOTIDE SEQUENCE</scope>
    <source>
        <tissue evidence="1">Shoot tissue taken approximately 20 cm above the soil surface</tissue>
    </source>
</reference>
<dbReference type="EMBL" id="GBRH01228676">
    <property type="protein sequence ID" value="JAD69219.1"/>
    <property type="molecule type" value="Transcribed_RNA"/>
</dbReference>
<organism evidence="1">
    <name type="scientific">Arundo donax</name>
    <name type="common">Giant reed</name>
    <name type="synonym">Donax arundinaceus</name>
    <dbReference type="NCBI Taxonomy" id="35708"/>
    <lineage>
        <taxon>Eukaryota</taxon>
        <taxon>Viridiplantae</taxon>
        <taxon>Streptophyta</taxon>
        <taxon>Embryophyta</taxon>
        <taxon>Tracheophyta</taxon>
        <taxon>Spermatophyta</taxon>
        <taxon>Magnoliopsida</taxon>
        <taxon>Liliopsida</taxon>
        <taxon>Poales</taxon>
        <taxon>Poaceae</taxon>
        <taxon>PACMAD clade</taxon>
        <taxon>Arundinoideae</taxon>
        <taxon>Arundineae</taxon>
        <taxon>Arundo</taxon>
    </lineage>
</organism>
<reference evidence="1" key="2">
    <citation type="journal article" date="2015" name="Data Brief">
        <title>Shoot transcriptome of the giant reed, Arundo donax.</title>
        <authorList>
            <person name="Barrero R.A."/>
            <person name="Guerrero F.D."/>
            <person name="Moolhuijzen P."/>
            <person name="Goolsby J.A."/>
            <person name="Tidwell J."/>
            <person name="Bellgard S.E."/>
            <person name="Bellgard M.I."/>
        </authorList>
    </citation>
    <scope>NUCLEOTIDE SEQUENCE</scope>
    <source>
        <tissue evidence="1">Shoot tissue taken approximately 20 cm above the soil surface</tissue>
    </source>
</reference>
<name>A0A0A9BYW4_ARUDO</name>
<accession>A0A0A9BYW4</accession>
<proteinExistence type="predicted"/>